<reference evidence="2 3" key="1">
    <citation type="submission" date="2021-06" db="EMBL/GenBank/DDBJ databases">
        <title>Caerostris darwini draft genome.</title>
        <authorList>
            <person name="Kono N."/>
            <person name="Arakawa K."/>
        </authorList>
    </citation>
    <scope>NUCLEOTIDE SEQUENCE [LARGE SCALE GENOMIC DNA]</scope>
</reference>
<dbReference type="EMBL" id="BPLQ01002439">
    <property type="protein sequence ID" value="GIX92854.1"/>
    <property type="molecule type" value="Genomic_DNA"/>
</dbReference>
<feature type="compositionally biased region" description="Basic residues" evidence="1">
    <location>
        <begin position="1"/>
        <end position="13"/>
    </location>
</feature>
<sequence length="122" mass="13463">GERRGKLGVRLRRGAPGDRILKNGVRRPGAPGTEYWKSDVGRRPGRLQVVAPERRVKTRCGCWAAPETEGKSVPGAHPVPWCAPAARPPCFPLFCLWVRPGQKNENQVFTLLSPGAQKRPYA</sequence>
<organism evidence="2 3">
    <name type="scientific">Caerostris darwini</name>
    <dbReference type="NCBI Taxonomy" id="1538125"/>
    <lineage>
        <taxon>Eukaryota</taxon>
        <taxon>Metazoa</taxon>
        <taxon>Ecdysozoa</taxon>
        <taxon>Arthropoda</taxon>
        <taxon>Chelicerata</taxon>
        <taxon>Arachnida</taxon>
        <taxon>Araneae</taxon>
        <taxon>Araneomorphae</taxon>
        <taxon>Entelegynae</taxon>
        <taxon>Araneoidea</taxon>
        <taxon>Araneidae</taxon>
        <taxon>Caerostris</taxon>
    </lineage>
</organism>
<protein>
    <submittedName>
        <fullName evidence="2">Uncharacterized protein</fullName>
    </submittedName>
</protein>
<dbReference type="Proteomes" id="UP001054837">
    <property type="component" value="Unassembled WGS sequence"/>
</dbReference>
<accession>A0AAV4P891</accession>
<evidence type="ECO:0000313" key="2">
    <source>
        <dbReference type="EMBL" id="GIX92854.1"/>
    </source>
</evidence>
<gene>
    <name evidence="2" type="ORF">CDAR_250111</name>
</gene>
<keyword evidence="3" id="KW-1185">Reference proteome</keyword>
<proteinExistence type="predicted"/>
<evidence type="ECO:0000256" key="1">
    <source>
        <dbReference type="SAM" id="MobiDB-lite"/>
    </source>
</evidence>
<dbReference type="AlphaFoldDB" id="A0AAV4P891"/>
<feature type="region of interest" description="Disordered" evidence="1">
    <location>
        <begin position="1"/>
        <end position="39"/>
    </location>
</feature>
<evidence type="ECO:0000313" key="3">
    <source>
        <dbReference type="Proteomes" id="UP001054837"/>
    </source>
</evidence>
<comment type="caution">
    <text evidence="2">The sequence shown here is derived from an EMBL/GenBank/DDBJ whole genome shotgun (WGS) entry which is preliminary data.</text>
</comment>
<feature type="non-terminal residue" evidence="2">
    <location>
        <position position="1"/>
    </location>
</feature>
<name>A0AAV4P891_9ARAC</name>